<accession>A0AAW5ZWA8</accession>
<dbReference type="RefSeq" id="WP_145980095.1">
    <property type="nucleotide sequence ID" value="NZ_CDMB01000001.1"/>
</dbReference>
<evidence type="ECO:0000313" key="2">
    <source>
        <dbReference type="EMBL" id="MDB0573782.1"/>
    </source>
</evidence>
<sequence length="122" mass="13174">MLLAVDELAANSNSVEVSMSTIAVLRAAISLGVAVVGLLVVAERLYLVNGAQYPRFLAKDVGPVRLDDIDRRRGLSCNGEPLEVYAKTGYWVLRCGFAYFEGHTVISYTDPFANPGRQGGPL</sequence>
<dbReference type="EMBL" id="JAIVFG010000068">
    <property type="protein sequence ID" value="MDB0573782.1"/>
    <property type="molecule type" value="Genomic_DNA"/>
</dbReference>
<evidence type="ECO:0008006" key="4">
    <source>
        <dbReference type="Google" id="ProtNLM"/>
    </source>
</evidence>
<keyword evidence="1" id="KW-0472">Membrane</keyword>
<organism evidence="2 3">
    <name type="scientific">Ralstonia solanacearum</name>
    <name type="common">Pseudomonas solanacearum</name>
    <dbReference type="NCBI Taxonomy" id="305"/>
    <lineage>
        <taxon>Bacteria</taxon>
        <taxon>Pseudomonadati</taxon>
        <taxon>Pseudomonadota</taxon>
        <taxon>Betaproteobacteria</taxon>
        <taxon>Burkholderiales</taxon>
        <taxon>Burkholderiaceae</taxon>
        <taxon>Ralstonia</taxon>
        <taxon>Ralstonia solanacearum species complex</taxon>
    </lineage>
</organism>
<gene>
    <name evidence="2" type="ORF">LBW59_23840</name>
</gene>
<name>A0AAW5ZWA8_RALSL</name>
<evidence type="ECO:0000313" key="3">
    <source>
        <dbReference type="Proteomes" id="UP001144050"/>
    </source>
</evidence>
<dbReference type="Proteomes" id="UP001144050">
    <property type="component" value="Unassembled WGS sequence"/>
</dbReference>
<reference evidence="2" key="1">
    <citation type="submission" date="2021-09" db="EMBL/GenBank/DDBJ databases">
        <title>Genomic analysis of Ralstonia spp.</title>
        <authorList>
            <person name="Aburjaile F."/>
            <person name="Ariute J.C."/>
            <person name="Pais A.K.L."/>
            <person name="Albuquerque G.M.R."/>
            <person name="Silva A.M.F."/>
            <person name="Brenig B."/>
            <person name="Azevedo V."/>
            <person name="Matiuzzi M."/>
            <person name="Ramos R."/>
            <person name="Goes-Neto A."/>
            <person name="Soares S."/>
            <person name="Iseppon A.M.B."/>
            <person name="Souza E."/>
            <person name="Gama M."/>
        </authorList>
    </citation>
    <scope>NUCLEOTIDE SEQUENCE</scope>
    <source>
        <strain evidence="2">CCRMRs91</strain>
    </source>
</reference>
<keyword evidence="1" id="KW-1133">Transmembrane helix</keyword>
<dbReference type="AlphaFoldDB" id="A0AAW5ZWA8"/>
<evidence type="ECO:0000256" key="1">
    <source>
        <dbReference type="SAM" id="Phobius"/>
    </source>
</evidence>
<protein>
    <recommendedName>
        <fullName evidence="4">Transmembrane protein</fullName>
    </recommendedName>
</protein>
<proteinExistence type="predicted"/>
<feature type="transmembrane region" description="Helical" evidence="1">
    <location>
        <begin position="20"/>
        <end position="42"/>
    </location>
</feature>
<comment type="caution">
    <text evidence="2">The sequence shown here is derived from an EMBL/GenBank/DDBJ whole genome shotgun (WGS) entry which is preliminary data.</text>
</comment>
<keyword evidence="1" id="KW-0812">Transmembrane</keyword>